<evidence type="ECO:0000256" key="9">
    <source>
        <dbReference type="ARBA" id="ARBA00022927"/>
    </source>
</evidence>
<name>A0A167VSF1_9HYPO</name>
<keyword evidence="18" id="KW-0676">Redox-active center</keyword>
<keyword evidence="17" id="KW-1015">Disulfide bond</keyword>
<keyword evidence="11" id="KW-0735">Signal-anchor</keyword>
<accession>A0A167VSF1</accession>
<evidence type="ECO:0000256" key="12">
    <source>
        <dbReference type="ARBA" id="ARBA00022989"/>
    </source>
</evidence>
<evidence type="ECO:0000256" key="13">
    <source>
        <dbReference type="ARBA" id="ARBA00023002"/>
    </source>
</evidence>
<evidence type="ECO:0000256" key="3">
    <source>
        <dbReference type="ARBA" id="ARBA00004164"/>
    </source>
</evidence>
<keyword evidence="14" id="KW-0811">Translocation</keyword>
<dbReference type="AlphaFoldDB" id="A0A167VSF1"/>
<evidence type="ECO:0000256" key="7">
    <source>
        <dbReference type="ARBA" id="ARBA00022692"/>
    </source>
</evidence>
<dbReference type="EMBL" id="AZGY01000033">
    <property type="protein sequence ID" value="KZZ87944.1"/>
    <property type="molecule type" value="Genomic_DNA"/>
</dbReference>
<keyword evidence="6" id="KW-0813">Transport</keyword>
<feature type="compositionally biased region" description="Basic and acidic residues" evidence="21">
    <location>
        <begin position="264"/>
        <end position="278"/>
    </location>
</feature>
<evidence type="ECO:0000256" key="2">
    <source>
        <dbReference type="ARBA" id="ARBA00001973"/>
    </source>
</evidence>
<evidence type="ECO:0000256" key="17">
    <source>
        <dbReference type="ARBA" id="ARBA00023157"/>
    </source>
</evidence>
<proteinExistence type="predicted"/>
<evidence type="ECO:0000256" key="8">
    <source>
        <dbReference type="ARBA" id="ARBA00022792"/>
    </source>
</evidence>
<protein>
    <recommendedName>
        <fullName evidence="5">Mitochondrial intermembrane space import and assembly protein 40</fullName>
    </recommendedName>
    <alternativeName>
        <fullName evidence="20">Mitochondrial import inner membrane translocase TIM40</fullName>
    </alternativeName>
</protein>
<evidence type="ECO:0000313" key="22">
    <source>
        <dbReference type="EMBL" id="KZZ87944.1"/>
    </source>
</evidence>
<comment type="subcellular location">
    <subcellularLocation>
        <location evidence="3">Mitochondrion inner membrane</location>
        <topology evidence="3">Single-pass type II membrane protein</topology>
        <orientation evidence="3">Intermembrane side</orientation>
    </subcellularLocation>
</comment>
<dbReference type="Gene3D" id="1.10.287.2900">
    <property type="match status" value="1"/>
</dbReference>
<feature type="compositionally biased region" description="Low complexity" evidence="21">
    <location>
        <begin position="249"/>
        <end position="260"/>
    </location>
</feature>
<evidence type="ECO:0000313" key="23">
    <source>
        <dbReference type="Proteomes" id="UP000078544"/>
    </source>
</evidence>
<evidence type="ECO:0000256" key="21">
    <source>
        <dbReference type="SAM" id="MobiDB-lite"/>
    </source>
</evidence>
<evidence type="ECO:0000256" key="4">
    <source>
        <dbReference type="ARBA" id="ARBA00011245"/>
    </source>
</evidence>
<dbReference type="GO" id="GO:0015035">
    <property type="term" value="F:protein-disulfide reductase activity"/>
    <property type="evidence" value="ECO:0007669"/>
    <property type="project" value="InterPro"/>
</dbReference>
<dbReference type="FunFam" id="1.10.287.2900:FF:000002">
    <property type="entry name" value="Mitochondrial intermembrane space import and assembly protein"/>
    <property type="match status" value="1"/>
</dbReference>
<dbReference type="Proteomes" id="UP000078544">
    <property type="component" value="Unassembled WGS sequence"/>
</dbReference>
<gene>
    <name evidence="22" type="ORF">AAL_08275</name>
</gene>
<evidence type="ECO:0000256" key="11">
    <source>
        <dbReference type="ARBA" id="ARBA00022968"/>
    </source>
</evidence>
<dbReference type="PANTHER" id="PTHR21622:SF0">
    <property type="entry name" value="COILED-COIL-HELIX-COILED-COIL-HELIX DOMAIN CONTAINING 4"/>
    <property type="match status" value="1"/>
</dbReference>
<dbReference type="STRING" id="1081109.A0A167VSF1"/>
<comment type="subunit">
    <text evidence="4">Monomer.</text>
</comment>
<keyword evidence="15" id="KW-0496">Mitochondrion</keyword>
<keyword evidence="23" id="KW-1185">Reference proteome</keyword>
<evidence type="ECO:0000256" key="5">
    <source>
        <dbReference type="ARBA" id="ARBA00013714"/>
    </source>
</evidence>
<feature type="compositionally biased region" description="Polar residues" evidence="21">
    <location>
        <begin position="279"/>
        <end position="289"/>
    </location>
</feature>
<evidence type="ECO:0000256" key="20">
    <source>
        <dbReference type="ARBA" id="ARBA00033150"/>
    </source>
</evidence>
<sequence>MYRAAVRATSRQARGVLRHQLPTSQCTSSASSSAFRQRFASSVSAGRSRSSWKGSALRWGLAVTAVYYYNTSPVFAEELTAPLPITAPPSFTESDLPTVDSVIEQKRTQLKAAQLDPDAAASKEKITSGAVERTSSQATTSPSPSSSSPPPSSSHSTAVASGSPEALEEEAGQEGAFNPETGEINWDCPCLGGMAHGPCGEEFKAAFSCFVHSSEEPKGMDCIDKFQGMQTCFRQHPDIYGAELDDVDGIGADPADGAGAQHQVSREQHEGAALKTDDQQQPEGKQVNSAAVEPAKDDESGVPKKWEDATDADAGDAKDGQPGKEAEKQNGE</sequence>
<dbReference type="OrthoDB" id="7481291at2759"/>
<evidence type="ECO:0000256" key="19">
    <source>
        <dbReference type="ARBA" id="ARBA00024980"/>
    </source>
</evidence>
<evidence type="ECO:0000256" key="6">
    <source>
        <dbReference type="ARBA" id="ARBA00022448"/>
    </source>
</evidence>
<keyword evidence="7" id="KW-0812">Transmembrane</keyword>
<feature type="region of interest" description="Disordered" evidence="21">
    <location>
        <begin position="113"/>
        <end position="180"/>
    </location>
</feature>
<dbReference type="GO" id="GO:0045041">
    <property type="term" value="P:protein import into mitochondrial intermembrane space"/>
    <property type="evidence" value="ECO:0007669"/>
    <property type="project" value="InterPro"/>
</dbReference>
<evidence type="ECO:0000256" key="16">
    <source>
        <dbReference type="ARBA" id="ARBA00023136"/>
    </source>
</evidence>
<keyword evidence="9" id="KW-0653">Protein transport</keyword>
<evidence type="ECO:0000256" key="15">
    <source>
        <dbReference type="ARBA" id="ARBA00023128"/>
    </source>
</evidence>
<evidence type="ECO:0000256" key="1">
    <source>
        <dbReference type="ARBA" id="ARBA00001947"/>
    </source>
</evidence>
<evidence type="ECO:0000256" key="10">
    <source>
        <dbReference type="ARBA" id="ARBA00022946"/>
    </source>
</evidence>
<comment type="cofactor">
    <cofactor evidence="2">
        <name>Cu(2+)</name>
        <dbReference type="ChEBI" id="CHEBI:29036"/>
    </cofactor>
</comment>
<keyword evidence="10" id="KW-0809">Transit peptide</keyword>
<keyword evidence="13" id="KW-0560">Oxidoreductase</keyword>
<keyword evidence="16" id="KW-0472">Membrane</keyword>
<evidence type="ECO:0000256" key="14">
    <source>
        <dbReference type="ARBA" id="ARBA00023010"/>
    </source>
</evidence>
<dbReference type="PANTHER" id="PTHR21622">
    <property type="entry name" value="COILED-COIL-HELIX-COILED-COIL-HELIX DOMAIN CONTAINING 4"/>
    <property type="match status" value="1"/>
</dbReference>
<feature type="compositionally biased region" description="Basic and acidic residues" evidence="21">
    <location>
        <begin position="315"/>
        <end position="332"/>
    </location>
</feature>
<dbReference type="PROSITE" id="PS51808">
    <property type="entry name" value="CHCH"/>
    <property type="match status" value="1"/>
</dbReference>
<feature type="compositionally biased region" description="Low complexity" evidence="21">
    <location>
        <begin position="134"/>
        <end position="146"/>
    </location>
</feature>
<comment type="cofactor">
    <cofactor evidence="1">
        <name>Zn(2+)</name>
        <dbReference type="ChEBI" id="CHEBI:29105"/>
    </cofactor>
</comment>
<dbReference type="GO" id="GO:0005758">
    <property type="term" value="C:mitochondrial intermembrane space"/>
    <property type="evidence" value="ECO:0007669"/>
    <property type="project" value="TreeGrafter"/>
</dbReference>
<feature type="compositionally biased region" description="Basic and acidic residues" evidence="21">
    <location>
        <begin position="294"/>
        <end position="308"/>
    </location>
</feature>
<keyword evidence="8" id="KW-0999">Mitochondrion inner membrane</keyword>
<comment type="function">
    <text evidence="19">Required for the import and folding of small cysteine-containing proteins (small Tim) in the mitochondrial intermembrane space (IMS). Forms a redox cycle with ERV1 that involves a disulfide relay system. Precursor proteins to be imported into the IMS are translocated in their reduced form into the mitochondria. The oxidized form of MIA40 forms a transient intermolecular disulfide bridge with the reduced precursor protein, resulting in oxidation of the precursor protein that now contains an intramolecular disulfide bond and is able to undergo folding in the IMS.</text>
</comment>
<dbReference type="GO" id="GO:0005743">
    <property type="term" value="C:mitochondrial inner membrane"/>
    <property type="evidence" value="ECO:0007669"/>
    <property type="project" value="UniProtKB-SubCell"/>
</dbReference>
<feature type="compositionally biased region" description="Low complexity" evidence="21">
    <location>
        <begin position="153"/>
        <end position="165"/>
    </location>
</feature>
<organism evidence="22 23">
    <name type="scientific">Moelleriella libera RCEF 2490</name>
    <dbReference type="NCBI Taxonomy" id="1081109"/>
    <lineage>
        <taxon>Eukaryota</taxon>
        <taxon>Fungi</taxon>
        <taxon>Dikarya</taxon>
        <taxon>Ascomycota</taxon>
        <taxon>Pezizomycotina</taxon>
        <taxon>Sordariomycetes</taxon>
        <taxon>Hypocreomycetidae</taxon>
        <taxon>Hypocreales</taxon>
        <taxon>Clavicipitaceae</taxon>
        <taxon>Moelleriella</taxon>
    </lineage>
</organism>
<dbReference type="InterPro" id="IPR039289">
    <property type="entry name" value="CHCHD4"/>
</dbReference>
<keyword evidence="12" id="KW-1133">Transmembrane helix</keyword>
<feature type="region of interest" description="Disordered" evidence="21">
    <location>
        <begin position="246"/>
        <end position="332"/>
    </location>
</feature>
<evidence type="ECO:0000256" key="18">
    <source>
        <dbReference type="ARBA" id="ARBA00023284"/>
    </source>
</evidence>
<reference evidence="22 23" key="1">
    <citation type="journal article" date="2016" name="Genome Biol. Evol.">
        <title>Divergent and convergent evolution of fungal pathogenicity.</title>
        <authorList>
            <person name="Shang Y."/>
            <person name="Xiao G."/>
            <person name="Zheng P."/>
            <person name="Cen K."/>
            <person name="Zhan S."/>
            <person name="Wang C."/>
        </authorList>
    </citation>
    <scope>NUCLEOTIDE SEQUENCE [LARGE SCALE GENOMIC DNA]</scope>
    <source>
        <strain evidence="22 23">RCEF 2490</strain>
    </source>
</reference>
<comment type="caution">
    <text evidence="22">The sequence shown here is derived from an EMBL/GenBank/DDBJ whole genome shotgun (WGS) entry which is preliminary data.</text>
</comment>